<dbReference type="PANTHER" id="PTHR43280">
    <property type="entry name" value="ARAC-FAMILY TRANSCRIPTIONAL REGULATOR"/>
    <property type="match status" value="1"/>
</dbReference>
<dbReference type="Gene3D" id="1.10.10.60">
    <property type="entry name" value="Homeodomain-like"/>
    <property type="match status" value="1"/>
</dbReference>
<dbReference type="InterPro" id="IPR037923">
    <property type="entry name" value="HTH-like"/>
</dbReference>
<protein>
    <submittedName>
        <fullName evidence="5">Helix-turn-helix domain-containing protein</fullName>
    </submittedName>
</protein>
<accession>A0ABV5FAD7</accession>
<evidence type="ECO:0000313" key="6">
    <source>
        <dbReference type="Proteomes" id="UP001589585"/>
    </source>
</evidence>
<reference evidence="5 6" key="1">
    <citation type="submission" date="2024-09" db="EMBL/GenBank/DDBJ databases">
        <authorList>
            <person name="Sun Q."/>
            <person name="Mori K."/>
        </authorList>
    </citation>
    <scope>NUCLEOTIDE SEQUENCE [LARGE SCALE GENOMIC DNA]</scope>
    <source>
        <strain evidence="5 6">CECT 8622</strain>
    </source>
</reference>
<dbReference type="InterPro" id="IPR018062">
    <property type="entry name" value="HTH_AraC-typ_CS"/>
</dbReference>
<dbReference type="RefSeq" id="WP_379860590.1">
    <property type="nucleotide sequence ID" value="NZ_JBHMFC010000020.1"/>
</dbReference>
<keyword evidence="3" id="KW-0804">Transcription</keyword>
<keyword evidence="6" id="KW-1185">Reference proteome</keyword>
<evidence type="ECO:0000256" key="2">
    <source>
        <dbReference type="ARBA" id="ARBA00023125"/>
    </source>
</evidence>
<comment type="caution">
    <text evidence="5">The sequence shown here is derived from an EMBL/GenBank/DDBJ whole genome shotgun (WGS) entry which is preliminary data.</text>
</comment>
<dbReference type="SUPFAM" id="SSF51215">
    <property type="entry name" value="Regulatory protein AraC"/>
    <property type="match status" value="1"/>
</dbReference>
<feature type="domain" description="HTH araC/xylS-type" evidence="4">
    <location>
        <begin position="258"/>
        <end position="357"/>
    </location>
</feature>
<dbReference type="EMBL" id="JBHMFC010000020">
    <property type="protein sequence ID" value="MFB9056392.1"/>
    <property type="molecule type" value="Genomic_DNA"/>
</dbReference>
<keyword evidence="2" id="KW-0238">DNA-binding</keyword>
<proteinExistence type="predicted"/>
<dbReference type="InterPro" id="IPR018060">
    <property type="entry name" value="HTH_AraC"/>
</dbReference>
<dbReference type="PRINTS" id="PR00032">
    <property type="entry name" value="HTHARAC"/>
</dbReference>
<evidence type="ECO:0000256" key="3">
    <source>
        <dbReference type="ARBA" id="ARBA00023163"/>
    </source>
</evidence>
<evidence type="ECO:0000259" key="4">
    <source>
        <dbReference type="PROSITE" id="PS01124"/>
    </source>
</evidence>
<dbReference type="Proteomes" id="UP001589585">
    <property type="component" value="Unassembled WGS sequence"/>
</dbReference>
<dbReference type="PROSITE" id="PS00041">
    <property type="entry name" value="HTH_ARAC_FAMILY_1"/>
    <property type="match status" value="1"/>
</dbReference>
<dbReference type="InterPro" id="IPR020449">
    <property type="entry name" value="Tscrpt_reg_AraC-type_HTH"/>
</dbReference>
<dbReference type="SMART" id="SM00342">
    <property type="entry name" value="HTH_ARAC"/>
    <property type="match status" value="1"/>
</dbReference>
<evidence type="ECO:0000313" key="5">
    <source>
        <dbReference type="EMBL" id="MFB9056392.1"/>
    </source>
</evidence>
<dbReference type="InterPro" id="IPR009057">
    <property type="entry name" value="Homeodomain-like_sf"/>
</dbReference>
<dbReference type="Pfam" id="PF12833">
    <property type="entry name" value="HTH_18"/>
    <property type="match status" value="1"/>
</dbReference>
<gene>
    <name evidence="5" type="ORF">ACFFU9_06500</name>
</gene>
<dbReference type="PROSITE" id="PS01124">
    <property type="entry name" value="HTH_ARAC_FAMILY_2"/>
    <property type="match status" value="1"/>
</dbReference>
<name>A0ABV5FAD7_9FLAO</name>
<evidence type="ECO:0000256" key="1">
    <source>
        <dbReference type="ARBA" id="ARBA00023015"/>
    </source>
</evidence>
<keyword evidence="1" id="KW-0805">Transcription regulation</keyword>
<dbReference type="SUPFAM" id="SSF46689">
    <property type="entry name" value="Homeodomain-like"/>
    <property type="match status" value="1"/>
</dbReference>
<sequence>MLIKFIMVGKLAILRISNVQIISVKINIQKIQPYEADGIVYHADTCLPLIDAFKRKKIKFKALARHTYPGDRLDENTIGLNSIGYWDASEPQDWGLDWHRNEGLEFHFLESGTMPYSQEHREVVLEPNDLTVTRPWEAHKVGGPHVGMGKFYWVIIDLGVRRPHQEWTWPEWITLTPSDLTRLTTILRQNEKSIWKTNPRVRECFLRINKAVNTDKNGSNASRIRLLINYLLILILDLMDTDDVVLNETLTDSSRSVKLFLDELNNNVTDSWTIERMAHSAGVGLTRFTYHCKQLTNLTPMRYLTIKRLELSKKTLLEHPALTITEVAYMCGFATSQYFSTVFKKHEKCSPNEYRLNHGATKQGLALESVCDEK</sequence>
<organism evidence="5 6">
    <name type="scientific">Mariniflexile ostreae</name>
    <dbReference type="NCBI Taxonomy" id="1520892"/>
    <lineage>
        <taxon>Bacteria</taxon>
        <taxon>Pseudomonadati</taxon>
        <taxon>Bacteroidota</taxon>
        <taxon>Flavobacteriia</taxon>
        <taxon>Flavobacteriales</taxon>
        <taxon>Flavobacteriaceae</taxon>
        <taxon>Mariniflexile</taxon>
    </lineage>
</organism>
<dbReference type="PANTHER" id="PTHR43280:SF2">
    <property type="entry name" value="HTH-TYPE TRANSCRIPTIONAL REGULATOR EXSA"/>
    <property type="match status" value="1"/>
</dbReference>